<name>A0AAD8MJP4_9APIA</name>
<feature type="compositionally biased region" description="Gly residues" evidence="1">
    <location>
        <begin position="112"/>
        <end position="134"/>
    </location>
</feature>
<keyword evidence="3" id="KW-1185">Reference proteome</keyword>
<evidence type="ECO:0000313" key="2">
    <source>
        <dbReference type="EMBL" id="KAK1375287.1"/>
    </source>
</evidence>
<accession>A0AAD8MJP4</accession>
<reference evidence="2" key="2">
    <citation type="submission" date="2023-05" db="EMBL/GenBank/DDBJ databases">
        <authorList>
            <person name="Schelkunov M.I."/>
        </authorList>
    </citation>
    <scope>NUCLEOTIDE SEQUENCE</scope>
    <source>
        <strain evidence="2">Hsosn_3</strain>
        <tissue evidence="2">Leaf</tissue>
    </source>
</reference>
<feature type="region of interest" description="Disordered" evidence="1">
    <location>
        <begin position="105"/>
        <end position="136"/>
    </location>
</feature>
<evidence type="ECO:0000313" key="3">
    <source>
        <dbReference type="Proteomes" id="UP001237642"/>
    </source>
</evidence>
<proteinExistence type="predicted"/>
<reference evidence="2" key="1">
    <citation type="submission" date="2023-02" db="EMBL/GenBank/DDBJ databases">
        <title>Genome of toxic invasive species Heracleum sosnowskyi carries increased number of genes despite the absence of recent whole-genome duplications.</title>
        <authorList>
            <person name="Schelkunov M."/>
            <person name="Shtratnikova V."/>
            <person name="Makarenko M."/>
            <person name="Klepikova A."/>
            <person name="Omelchenko D."/>
            <person name="Novikova G."/>
            <person name="Obukhova E."/>
            <person name="Bogdanov V."/>
            <person name="Penin A."/>
            <person name="Logacheva M."/>
        </authorList>
    </citation>
    <scope>NUCLEOTIDE SEQUENCE</scope>
    <source>
        <strain evidence="2">Hsosn_3</strain>
        <tissue evidence="2">Leaf</tissue>
    </source>
</reference>
<dbReference type="AlphaFoldDB" id="A0AAD8MJP4"/>
<gene>
    <name evidence="2" type="ORF">POM88_031480</name>
</gene>
<dbReference type="EMBL" id="JAUIZM010000007">
    <property type="protein sequence ID" value="KAK1375287.1"/>
    <property type="molecule type" value="Genomic_DNA"/>
</dbReference>
<dbReference type="Proteomes" id="UP001237642">
    <property type="component" value="Unassembled WGS sequence"/>
</dbReference>
<organism evidence="2 3">
    <name type="scientific">Heracleum sosnowskyi</name>
    <dbReference type="NCBI Taxonomy" id="360622"/>
    <lineage>
        <taxon>Eukaryota</taxon>
        <taxon>Viridiplantae</taxon>
        <taxon>Streptophyta</taxon>
        <taxon>Embryophyta</taxon>
        <taxon>Tracheophyta</taxon>
        <taxon>Spermatophyta</taxon>
        <taxon>Magnoliopsida</taxon>
        <taxon>eudicotyledons</taxon>
        <taxon>Gunneridae</taxon>
        <taxon>Pentapetalae</taxon>
        <taxon>asterids</taxon>
        <taxon>campanulids</taxon>
        <taxon>Apiales</taxon>
        <taxon>Apiaceae</taxon>
        <taxon>Apioideae</taxon>
        <taxon>apioid superclade</taxon>
        <taxon>Tordylieae</taxon>
        <taxon>Tordyliinae</taxon>
        <taxon>Heracleum</taxon>
    </lineage>
</organism>
<protein>
    <submittedName>
        <fullName evidence="2">Uncharacterized protein</fullName>
    </submittedName>
</protein>
<comment type="caution">
    <text evidence="2">The sequence shown here is derived from an EMBL/GenBank/DDBJ whole genome shotgun (WGS) entry which is preliminary data.</text>
</comment>
<evidence type="ECO:0000256" key="1">
    <source>
        <dbReference type="SAM" id="MobiDB-lite"/>
    </source>
</evidence>
<sequence length="226" mass="25081">MHNNRVRQGNISKGIRKIIGFQKNFGFIHKNAFSRPSGLRFVTSQSLRLLKSNQVDRLCKLRGGFKSDAESYFVASSFDNSVGDLKDCGRVEGIKKEAGNCDGSDTNTVYGHGNGDSRGNHQGGGGNGGTGSGGQDESADWEELRWFCWQILKAWKYYNKLAKLRSYVVAGVGNIQVKIEGYRKEIVEPNFDGLEELLRGILEFKNVTLILFLGIAEYTLKNVCIS</sequence>